<organism evidence="2 3">
    <name type="scientific">Flavimaricola marinus</name>
    <dbReference type="NCBI Taxonomy" id="1819565"/>
    <lineage>
        <taxon>Bacteria</taxon>
        <taxon>Pseudomonadati</taxon>
        <taxon>Pseudomonadota</taxon>
        <taxon>Alphaproteobacteria</taxon>
        <taxon>Rhodobacterales</taxon>
        <taxon>Paracoccaceae</taxon>
        <taxon>Flavimaricola</taxon>
    </lineage>
</organism>
<dbReference type="PROSITE" id="PS51257">
    <property type="entry name" value="PROKAR_LIPOPROTEIN"/>
    <property type="match status" value="1"/>
</dbReference>
<feature type="signal peptide" evidence="1">
    <location>
        <begin position="1"/>
        <end position="19"/>
    </location>
</feature>
<keyword evidence="1" id="KW-0732">Signal</keyword>
<evidence type="ECO:0008006" key="4">
    <source>
        <dbReference type="Google" id="ProtNLM"/>
    </source>
</evidence>
<accession>A0A238LJ08</accession>
<keyword evidence="3" id="KW-1185">Reference proteome</keyword>
<gene>
    <name evidence="2" type="ORF">LOM8899_03841</name>
</gene>
<dbReference type="Pfam" id="PF20569">
    <property type="entry name" value="DUF6778"/>
    <property type="match status" value="1"/>
</dbReference>
<name>A0A238LJ08_9RHOB</name>
<dbReference type="InterPro" id="IPR046705">
    <property type="entry name" value="DUF6778"/>
</dbReference>
<dbReference type="OrthoDB" id="7836640at2"/>
<dbReference type="AlphaFoldDB" id="A0A238LJ08"/>
<feature type="chain" id="PRO_5012873130" description="Lipoprotein" evidence="1">
    <location>
        <begin position="20"/>
        <end position="204"/>
    </location>
</feature>
<dbReference type="EMBL" id="FXZK01000011">
    <property type="protein sequence ID" value="SMY09669.1"/>
    <property type="molecule type" value="Genomic_DNA"/>
</dbReference>
<reference evidence="2 3" key="1">
    <citation type="submission" date="2017-05" db="EMBL/GenBank/DDBJ databases">
        <authorList>
            <person name="Song R."/>
            <person name="Chenine A.L."/>
            <person name="Ruprecht R.M."/>
        </authorList>
    </citation>
    <scope>NUCLEOTIDE SEQUENCE [LARGE SCALE GENOMIC DNA]</scope>
    <source>
        <strain evidence="2 3">CECT 8899</strain>
    </source>
</reference>
<dbReference type="Proteomes" id="UP000201613">
    <property type="component" value="Unassembled WGS sequence"/>
</dbReference>
<proteinExistence type="predicted"/>
<dbReference type="RefSeq" id="WP_093993847.1">
    <property type="nucleotide sequence ID" value="NZ_FXZK01000011.1"/>
</dbReference>
<evidence type="ECO:0000313" key="3">
    <source>
        <dbReference type="Proteomes" id="UP000201613"/>
    </source>
</evidence>
<sequence length="204" mass="21937">MSLKLITALALAVGLSACATVDTSTRNAPLELPTLQASDSGTEIRRDYNLMDVVVVVPESLRASESNAYYPVADIVWRGDAIGDRHAQVADLFKAAARDVASDLNGSQDVYVQITVARFHGVTERTRYSVGGVYNMVFDMTIVDGAGNIVEPTRRIEADLPAPGGQAALELEQSGQTEKVRVVDYLTFVLTRELSPALAVAPRV</sequence>
<evidence type="ECO:0000313" key="2">
    <source>
        <dbReference type="EMBL" id="SMY09669.1"/>
    </source>
</evidence>
<protein>
    <recommendedName>
        <fullName evidence="4">Lipoprotein</fullName>
    </recommendedName>
</protein>
<evidence type="ECO:0000256" key="1">
    <source>
        <dbReference type="SAM" id="SignalP"/>
    </source>
</evidence>